<feature type="compositionally biased region" description="Acidic residues" evidence="1">
    <location>
        <begin position="176"/>
        <end position="188"/>
    </location>
</feature>
<proteinExistence type="predicted"/>
<dbReference type="AlphaFoldDB" id="A0A6G1LH53"/>
<evidence type="ECO:0000313" key="3">
    <source>
        <dbReference type="Proteomes" id="UP000799436"/>
    </source>
</evidence>
<feature type="compositionally biased region" description="Acidic residues" evidence="1">
    <location>
        <begin position="132"/>
        <end position="144"/>
    </location>
</feature>
<dbReference type="GO" id="GO:0005096">
    <property type="term" value="F:GTPase activator activity"/>
    <property type="evidence" value="ECO:0007669"/>
    <property type="project" value="InterPro"/>
</dbReference>
<evidence type="ECO:0008006" key="4">
    <source>
        <dbReference type="Google" id="ProtNLM"/>
    </source>
</evidence>
<dbReference type="OrthoDB" id="19159at2759"/>
<evidence type="ECO:0000256" key="1">
    <source>
        <dbReference type="SAM" id="MobiDB-lite"/>
    </source>
</evidence>
<feature type="region of interest" description="Disordered" evidence="1">
    <location>
        <begin position="580"/>
        <end position="599"/>
    </location>
</feature>
<dbReference type="PANTHER" id="PTHR35140:SF1">
    <property type="entry name" value="MITOTIC CHECK POINT PROTEIN BFA1"/>
    <property type="match status" value="1"/>
</dbReference>
<dbReference type="InterPro" id="IPR034586">
    <property type="entry name" value="Bfa1/Byr4"/>
</dbReference>
<dbReference type="GO" id="GO:0044732">
    <property type="term" value="C:mitotic spindle pole body"/>
    <property type="evidence" value="ECO:0007669"/>
    <property type="project" value="TreeGrafter"/>
</dbReference>
<feature type="compositionally biased region" description="Low complexity" evidence="1">
    <location>
        <begin position="433"/>
        <end position="445"/>
    </location>
</feature>
<accession>A0A6G1LH53</accession>
<name>A0A6G1LH53_9PEZI</name>
<organism evidence="2 3">
    <name type="scientific">Teratosphaeria nubilosa</name>
    <dbReference type="NCBI Taxonomy" id="161662"/>
    <lineage>
        <taxon>Eukaryota</taxon>
        <taxon>Fungi</taxon>
        <taxon>Dikarya</taxon>
        <taxon>Ascomycota</taxon>
        <taxon>Pezizomycotina</taxon>
        <taxon>Dothideomycetes</taxon>
        <taxon>Dothideomycetidae</taxon>
        <taxon>Mycosphaerellales</taxon>
        <taxon>Teratosphaeriaceae</taxon>
        <taxon>Teratosphaeria</taxon>
    </lineage>
</organism>
<feature type="compositionally biased region" description="Basic and acidic residues" evidence="1">
    <location>
        <begin position="289"/>
        <end position="298"/>
    </location>
</feature>
<dbReference type="GO" id="GO:1990334">
    <property type="term" value="C:Bfa1-Bub2 complex"/>
    <property type="evidence" value="ECO:0007669"/>
    <property type="project" value="InterPro"/>
</dbReference>
<dbReference type="GO" id="GO:0031578">
    <property type="term" value="P:mitotic spindle orientation checkpoint signaling"/>
    <property type="evidence" value="ECO:0007669"/>
    <property type="project" value="TreeGrafter"/>
</dbReference>
<feature type="non-terminal residue" evidence="2">
    <location>
        <position position="1"/>
    </location>
</feature>
<keyword evidence="3" id="KW-1185">Reference proteome</keyword>
<feature type="compositionally biased region" description="Polar residues" evidence="1">
    <location>
        <begin position="355"/>
        <end position="368"/>
    </location>
</feature>
<feature type="compositionally biased region" description="Basic and acidic residues" evidence="1">
    <location>
        <begin position="474"/>
        <end position="483"/>
    </location>
</feature>
<feature type="compositionally biased region" description="Polar residues" evidence="1">
    <location>
        <begin position="161"/>
        <end position="175"/>
    </location>
</feature>
<feature type="region of interest" description="Disordered" evidence="1">
    <location>
        <begin position="99"/>
        <end position="188"/>
    </location>
</feature>
<dbReference type="EMBL" id="ML995815">
    <property type="protein sequence ID" value="KAF2772281.1"/>
    <property type="molecule type" value="Genomic_DNA"/>
</dbReference>
<feature type="region of interest" description="Disordered" evidence="1">
    <location>
        <begin position="281"/>
        <end position="541"/>
    </location>
</feature>
<feature type="compositionally biased region" description="Basic and acidic residues" evidence="1">
    <location>
        <begin position="499"/>
        <end position="510"/>
    </location>
</feature>
<evidence type="ECO:0000313" key="2">
    <source>
        <dbReference type="EMBL" id="KAF2772281.1"/>
    </source>
</evidence>
<reference evidence="2" key="1">
    <citation type="journal article" date="2020" name="Stud. Mycol.">
        <title>101 Dothideomycetes genomes: a test case for predicting lifestyles and emergence of pathogens.</title>
        <authorList>
            <person name="Haridas S."/>
            <person name="Albert R."/>
            <person name="Binder M."/>
            <person name="Bloem J."/>
            <person name="Labutti K."/>
            <person name="Salamov A."/>
            <person name="Andreopoulos B."/>
            <person name="Baker S."/>
            <person name="Barry K."/>
            <person name="Bills G."/>
            <person name="Bluhm B."/>
            <person name="Cannon C."/>
            <person name="Castanera R."/>
            <person name="Culley D."/>
            <person name="Daum C."/>
            <person name="Ezra D."/>
            <person name="Gonzalez J."/>
            <person name="Henrissat B."/>
            <person name="Kuo A."/>
            <person name="Liang C."/>
            <person name="Lipzen A."/>
            <person name="Lutzoni F."/>
            <person name="Magnuson J."/>
            <person name="Mondo S."/>
            <person name="Nolan M."/>
            <person name="Ohm R."/>
            <person name="Pangilinan J."/>
            <person name="Park H.-J."/>
            <person name="Ramirez L."/>
            <person name="Alfaro M."/>
            <person name="Sun H."/>
            <person name="Tritt A."/>
            <person name="Yoshinaga Y."/>
            <person name="Zwiers L.-H."/>
            <person name="Turgeon B."/>
            <person name="Goodwin S."/>
            <person name="Spatafora J."/>
            <person name="Crous P."/>
            <person name="Grigoriev I."/>
        </authorList>
    </citation>
    <scope>NUCLEOTIDE SEQUENCE</scope>
    <source>
        <strain evidence="2">CBS 116005</strain>
    </source>
</reference>
<protein>
    <recommendedName>
        <fullName evidence="4">Cytokinesis regulator</fullName>
    </recommendedName>
</protein>
<sequence length="825" mass="90146">AAGMAAIESWDEDVDFQGDFQAFAGTSLGTGGHASVSSRLSVHSESLAGDDDWNVVLQPDDEHSTNHAIQQAKQAGIPLPAGVPSSALLGGTIKRLGKANSRQKLTEDWDNDLEMPDSGGLTLKPKPKDSEPTEEELDDFDDLEGSLGIRFAGTKRDARSGSASGMSPSVGSGTAESEEDELRGLELPEEPLDFKALLNKRRAAEAELSDVSQAGTAEPGSAIEQPATLNVHKKSKLLAEDNDDYLNDFELGGGEILENRKTRFNRNVKLKSIKPIVPTAQRSATTLNFHDKPTDKPMHTRSHLPRPVSSRPPRALLDPVYETGASQVQRERRQPTTTSAQLLRSKRSMPLLGGSRTNMPSNKPTGSSYLPALRDNQPSSPAQRAMPYHLRRDSDPNRRGAQSPPARPSSRLSNAYVPETPSRSGKAPRKDLAPAALAREAAAKRTLTRPARKRNYGDGSELEIFDDLPTSTTKEQKFVKEPVGRGPPRPALRLTQSRADMRDPVKRAVPDRMTTPAPPRTPASPTKGFHQHQHSTPSYMRDTAASRIARETLPRNAPRPRSEGPLQPLATNWRAQIAARTPCASPSASRQKPKRQPALITTMNQSQLKSANDKGMVYNAKTQTWEGNENAIAHFEFPPPLQTPTPTGHHSHQRQNSYMGFVDRQVQSSPPRATPALIAPMQTTVGVQVNGGMVFDPRQMKWLKLKDGRDISGPLSPSITDGDEEDDAFAGIEDLKDENTPLPGAGGGAAGMQSPISMAAVGVGDVHEEFDLGPRFIQLQKDEETIWRKRCELWFPAHEPRVDDQAWRWAIREIVPPLPDSDDTL</sequence>
<gene>
    <name evidence="2" type="ORF">EJ03DRAFT_266979</name>
</gene>
<dbReference type="PANTHER" id="PTHR35140">
    <property type="entry name" value="MITOTIC CHECK POINT PROTEIN BFA1"/>
    <property type="match status" value="1"/>
</dbReference>
<dbReference type="Proteomes" id="UP000799436">
    <property type="component" value="Unassembled WGS sequence"/>
</dbReference>